<dbReference type="AlphaFoldDB" id="A0A1D8AVN8"/>
<evidence type="ECO:0000313" key="2">
    <source>
        <dbReference type="EMBL" id="AOS44959.1"/>
    </source>
</evidence>
<dbReference type="EMBL" id="CP016094">
    <property type="protein sequence ID" value="AOS44959.1"/>
    <property type="molecule type" value="Genomic_DNA"/>
</dbReference>
<keyword evidence="1" id="KW-0472">Membrane</keyword>
<organism evidence="2 3">
    <name type="scientific">Lacunisphaera limnophila</name>
    <dbReference type="NCBI Taxonomy" id="1838286"/>
    <lineage>
        <taxon>Bacteria</taxon>
        <taxon>Pseudomonadati</taxon>
        <taxon>Verrucomicrobiota</taxon>
        <taxon>Opitutia</taxon>
        <taxon>Opitutales</taxon>
        <taxon>Opitutaceae</taxon>
        <taxon>Lacunisphaera</taxon>
    </lineage>
</organism>
<sequence length="822" mass="88921">MTETPRRLSPLAWCLLAVAMIAALLPWWRNHNYLRDLYDYGLVLASNGHLDRGERPYVDYTTPIQAGFLGLNWLIERAGGGTYAALTRGGAALIAVASLVLTLMLARRWPWWAALIVGTAVTVASASQHTILWHNTLGVCALALVSWAAACAPVVRRVTWPWHLLAGVGLFLGGINKLNFHLVALTAAVAWAVRAGCRRQAGWGRVGVTVLAAGVAGVGLPLAVELAWTGASLQVWLANVVQVAAGSRLGLLKDVWSVHFLLRPIHEYYGELHLPQVGLMGALLSVMGLAGCWPRRAAVEGWDRLFVPVAVAGTAAAGAALLATNFEIAYVGLAAWLVLVTSLWLGFAGPDRRAVFVAGLILPAVVIGGTAWWSAWTGQRSQFGFSDAPRADYVPAENAGAAFAPLRGLRLPPDLMLSLELFEGTLPDPDPQGRRPVFYGAGLEFVDRFYPARARKGEPLWFHWGTSYGPPELARLGRELARDDLYEAVFILQAYDVWPPELRPVLEQHYVKDLIGPRVRRWNRQYGYKVNLADTLETLAQLGGNVDGRMLHLQRQPLGIRRTTDGRLLLGTTRAAGHVLLRAPSYRFGGKAVLDRLPGAGDGPLSADVKVIVHGAIPEEVRWSGRLELPAGQQSVTVPFLADGHGKQLLVWITRPEEMAGRVLAGVRDLEITHAFEQLGEAPRLRDDVPADSPADPELGTSLFGPIAWRPQQLVVRGGWATAGGLALPPGGELWLHTEGMTGEVSGQLVCADVAGTPPAVRVLWYKGGRVQILQQGWLSRDQPFAFRVWTAEPGGWIGVMVEPTAGAAPAVARVLNSTLIP</sequence>
<dbReference type="STRING" id="1838286.Verru16b_02028"/>
<name>A0A1D8AVN8_9BACT</name>
<keyword evidence="1" id="KW-1133">Transmembrane helix</keyword>
<feature type="transmembrane region" description="Helical" evidence="1">
    <location>
        <begin position="164"/>
        <end position="191"/>
    </location>
</feature>
<dbReference type="KEGG" id="obg:Verru16b_02028"/>
<feature type="transmembrane region" description="Helical" evidence="1">
    <location>
        <begin position="272"/>
        <end position="293"/>
    </location>
</feature>
<gene>
    <name evidence="2" type="ORF">Verru16b_02028</name>
</gene>
<proteinExistence type="predicted"/>
<evidence type="ECO:0000256" key="1">
    <source>
        <dbReference type="SAM" id="Phobius"/>
    </source>
</evidence>
<reference evidence="2 3" key="1">
    <citation type="submission" date="2016-06" db="EMBL/GenBank/DDBJ databases">
        <title>Three novel species with peptidoglycan cell walls form the new genus Lacunisphaera gen. nov. in the family Opitutaceae of the verrucomicrobial subdivision 4.</title>
        <authorList>
            <person name="Rast P."/>
            <person name="Gloeckner I."/>
            <person name="Jogler M."/>
            <person name="Boedeker C."/>
            <person name="Jeske O."/>
            <person name="Wiegand S."/>
            <person name="Reinhardt R."/>
            <person name="Schumann P."/>
            <person name="Rohde M."/>
            <person name="Spring S."/>
            <person name="Gloeckner F.O."/>
            <person name="Jogler C."/>
        </authorList>
    </citation>
    <scope>NUCLEOTIDE SEQUENCE [LARGE SCALE GENOMIC DNA]</scope>
    <source>
        <strain evidence="2 3">IG16b</strain>
    </source>
</reference>
<feature type="transmembrane region" description="Helical" evidence="1">
    <location>
        <begin position="354"/>
        <end position="376"/>
    </location>
</feature>
<feature type="transmembrane region" description="Helical" evidence="1">
    <location>
        <begin position="203"/>
        <end position="223"/>
    </location>
</feature>
<protein>
    <recommendedName>
        <fullName evidence="4">Glycosyltransferase RgtA/B/C/D-like domain-containing protein</fullName>
    </recommendedName>
</protein>
<dbReference type="OrthoDB" id="9817580at2"/>
<feature type="transmembrane region" description="Helical" evidence="1">
    <location>
        <begin position="305"/>
        <end position="322"/>
    </location>
</feature>
<evidence type="ECO:0000313" key="3">
    <source>
        <dbReference type="Proteomes" id="UP000095228"/>
    </source>
</evidence>
<keyword evidence="1" id="KW-0812">Transmembrane</keyword>
<feature type="transmembrane region" description="Helical" evidence="1">
    <location>
        <begin position="109"/>
        <end position="126"/>
    </location>
</feature>
<feature type="transmembrane region" description="Helical" evidence="1">
    <location>
        <begin position="328"/>
        <end position="347"/>
    </location>
</feature>
<feature type="transmembrane region" description="Helical" evidence="1">
    <location>
        <begin position="83"/>
        <end position="102"/>
    </location>
</feature>
<dbReference type="Proteomes" id="UP000095228">
    <property type="component" value="Chromosome"/>
</dbReference>
<accession>A0A1D8AVN8</accession>
<keyword evidence="3" id="KW-1185">Reference proteome</keyword>
<feature type="transmembrane region" description="Helical" evidence="1">
    <location>
        <begin position="12"/>
        <end position="28"/>
    </location>
</feature>
<dbReference type="RefSeq" id="WP_069962158.1">
    <property type="nucleotide sequence ID" value="NZ_CP016094.1"/>
</dbReference>
<evidence type="ECO:0008006" key="4">
    <source>
        <dbReference type="Google" id="ProtNLM"/>
    </source>
</evidence>